<dbReference type="InterPro" id="IPR001279">
    <property type="entry name" value="Metallo-B-lactamas"/>
</dbReference>
<keyword evidence="4" id="KW-0862">Zinc</keyword>
<sequence>MPNCLPPPLNIPPSHSTVSISAINTTSQIHNVQSSLFITPPIPGLTYLPAPIYCFLIHHPASNTHLLFDLGIRKDFHNLSPNIYSRIKNLNWNLTVEKDVPTTLEENGMSLNTIDGVIWSHSHFDHTGDMSLFHSKTKLIVGRGFMREMMPGYPSDLESEILESDYKGREVVQVDFEKAGLKIGRFDAVDWFNDGSFYLLDSPGHAVGHLCALGRVGENKFVFLAGDAFHYPGEIRPSKWLSIPEDIQPSPFGGSGSCPGRIFDQILKREGREEGKAFYSPARVEKKEESFHLNVDELVKTVEKIQEMDCQGNVLVCAAHDESLLMGGIELFPEGKLDGFWEKGWIEKVRWRFLRDFGKSVGRECEGEDGKYPNEKWAA</sequence>
<keyword evidence="3" id="KW-0378">Hydrolase</keyword>
<proteinExistence type="inferred from homology"/>
<comment type="similarity">
    <text evidence="1">Belongs to the metallo-beta-lactamase superfamily.</text>
</comment>
<evidence type="ECO:0000256" key="2">
    <source>
        <dbReference type="ARBA" id="ARBA00022723"/>
    </source>
</evidence>
<reference evidence="6" key="1">
    <citation type="journal article" date="2023" name="Mol. Phylogenet. Evol.">
        <title>Genome-scale phylogeny and comparative genomics of the fungal order Sordariales.</title>
        <authorList>
            <person name="Hensen N."/>
            <person name="Bonometti L."/>
            <person name="Westerberg I."/>
            <person name="Brannstrom I.O."/>
            <person name="Guillou S."/>
            <person name="Cros-Aarteil S."/>
            <person name="Calhoun S."/>
            <person name="Haridas S."/>
            <person name="Kuo A."/>
            <person name="Mondo S."/>
            <person name="Pangilinan J."/>
            <person name="Riley R."/>
            <person name="LaButti K."/>
            <person name="Andreopoulos B."/>
            <person name="Lipzen A."/>
            <person name="Chen C."/>
            <person name="Yan M."/>
            <person name="Daum C."/>
            <person name="Ng V."/>
            <person name="Clum A."/>
            <person name="Steindorff A."/>
            <person name="Ohm R.A."/>
            <person name="Martin F."/>
            <person name="Silar P."/>
            <person name="Natvig D.O."/>
            <person name="Lalanne C."/>
            <person name="Gautier V."/>
            <person name="Ament-Velasquez S.L."/>
            <person name="Kruys A."/>
            <person name="Hutchinson M.I."/>
            <person name="Powell A.J."/>
            <person name="Barry K."/>
            <person name="Miller A.N."/>
            <person name="Grigoriev I.V."/>
            <person name="Debuchy R."/>
            <person name="Gladieux P."/>
            <person name="Hiltunen Thoren M."/>
            <person name="Johannesson H."/>
        </authorList>
    </citation>
    <scope>NUCLEOTIDE SEQUENCE</scope>
    <source>
        <strain evidence="6">CBS 990.96</strain>
    </source>
</reference>
<dbReference type="GO" id="GO:0016787">
    <property type="term" value="F:hydrolase activity"/>
    <property type="evidence" value="ECO:0007669"/>
    <property type="project" value="UniProtKB-KW"/>
</dbReference>
<evidence type="ECO:0000313" key="6">
    <source>
        <dbReference type="EMBL" id="KAK4228706.1"/>
    </source>
</evidence>
<dbReference type="CDD" id="cd07730">
    <property type="entry name" value="metallo-hydrolase-like_MBL-fold"/>
    <property type="match status" value="1"/>
</dbReference>
<gene>
    <name evidence="6" type="ORF">QBC38DRAFT_523607</name>
</gene>
<dbReference type="Gene3D" id="3.60.15.10">
    <property type="entry name" value="Ribonuclease Z/Hydroxyacylglutathione hydrolase-like"/>
    <property type="match status" value="1"/>
</dbReference>
<dbReference type="PANTHER" id="PTHR42978">
    <property type="entry name" value="QUORUM-QUENCHING LACTONASE YTNP-RELATED-RELATED"/>
    <property type="match status" value="1"/>
</dbReference>
<dbReference type="InterPro" id="IPR051013">
    <property type="entry name" value="MBL_superfamily_lactonases"/>
</dbReference>
<dbReference type="InterPro" id="IPR036866">
    <property type="entry name" value="RibonucZ/Hydroxyglut_hydro"/>
</dbReference>
<dbReference type="GO" id="GO:0046872">
    <property type="term" value="F:metal ion binding"/>
    <property type="evidence" value="ECO:0007669"/>
    <property type="project" value="UniProtKB-KW"/>
</dbReference>
<comment type="caution">
    <text evidence="6">The sequence shown here is derived from an EMBL/GenBank/DDBJ whole genome shotgun (WGS) entry which is preliminary data.</text>
</comment>
<organism evidence="6 7">
    <name type="scientific">Podospora fimiseda</name>
    <dbReference type="NCBI Taxonomy" id="252190"/>
    <lineage>
        <taxon>Eukaryota</taxon>
        <taxon>Fungi</taxon>
        <taxon>Dikarya</taxon>
        <taxon>Ascomycota</taxon>
        <taxon>Pezizomycotina</taxon>
        <taxon>Sordariomycetes</taxon>
        <taxon>Sordariomycetidae</taxon>
        <taxon>Sordariales</taxon>
        <taxon>Podosporaceae</taxon>
        <taxon>Podospora</taxon>
    </lineage>
</organism>
<accession>A0AAN7GWV1</accession>
<feature type="domain" description="Metallo-beta-lactamase" evidence="5">
    <location>
        <begin position="51"/>
        <end position="261"/>
    </location>
</feature>
<dbReference type="PANTHER" id="PTHR42978:SF5">
    <property type="entry name" value="METALLO-BETA-LACTAMASE DOMAIN-CONTAINING PROTEIN"/>
    <property type="match status" value="1"/>
</dbReference>
<dbReference type="AlphaFoldDB" id="A0AAN7GWV1"/>
<dbReference type="Proteomes" id="UP001301958">
    <property type="component" value="Unassembled WGS sequence"/>
</dbReference>
<protein>
    <submittedName>
        <fullName evidence="6">Beta-lactamase-like protein</fullName>
    </submittedName>
</protein>
<name>A0AAN7GWV1_9PEZI</name>
<evidence type="ECO:0000256" key="4">
    <source>
        <dbReference type="ARBA" id="ARBA00022833"/>
    </source>
</evidence>
<dbReference type="SUPFAM" id="SSF56281">
    <property type="entry name" value="Metallo-hydrolase/oxidoreductase"/>
    <property type="match status" value="1"/>
</dbReference>
<evidence type="ECO:0000256" key="3">
    <source>
        <dbReference type="ARBA" id="ARBA00022801"/>
    </source>
</evidence>
<keyword evidence="7" id="KW-1185">Reference proteome</keyword>
<dbReference type="SMART" id="SM00849">
    <property type="entry name" value="Lactamase_B"/>
    <property type="match status" value="1"/>
</dbReference>
<reference evidence="6" key="2">
    <citation type="submission" date="2023-05" db="EMBL/GenBank/DDBJ databases">
        <authorList>
            <consortium name="Lawrence Berkeley National Laboratory"/>
            <person name="Steindorff A."/>
            <person name="Hensen N."/>
            <person name="Bonometti L."/>
            <person name="Westerberg I."/>
            <person name="Brannstrom I.O."/>
            <person name="Guillou S."/>
            <person name="Cros-Aarteil S."/>
            <person name="Calhoun S."/>
            <person name="Haridas S."/>
            <person name="Kuo A."/>
            <person name="Mondo S."/>
            <person name="Pangilinan J."/>
            <person name="Riley R."/>
            <person name="Labutti K."/>
            <person name="Andreopoulos B."/>
            <person name="Lipzen A."/>
            <person name="Chen C."/>
            <person name="Yanf M."/>
            <person name="Daum C."/>
            <person name="Ng V."/>
            <person name="Clum A."/>
            <person name="Ohm R."/>
            <person name="Martin F."/>
            <person name="Silar P."/>
            <person name="Natvig D."/>
            <person name="Lalanne C."/>
            <person name="Gautier V."/>
            <person name="Ament-Velasquez S.L."/>
            <person name="Kruys A."/>
            <person name="Hutchinson M.I."/>
            <person name="Powell A.J."/>
            <person name="Barry K."/>
            <person name="Miller A.N."/>
            <person name="Grigoriev I.V."/>
            <person name="Debuchy R."/>
            <person name="Gladieux P."/>
            <person name="Thoren M.H."/>
            <person name="Johannesson H."/>
        </authorList>
    </citation>
    <scope>NUCLEOTIDE SEQUENCE</scope>
    <source>
        <strain evidence="6">CBS 990.96</strain>
    </source>
</reference>
<dbReference type="Pfam" id="PF00753">
    <property type="entry name" value="Lactamase_B"/>
    <property type="match status" value="1"/>
</dbReference>
<evidence type="ECO:0000259" key="5">
    <source>
        <dbReference type="SMART" id="SM00849"/>
    </source>
</evidence>
<dbReference type="EMBL" id="MU865316">
    <property type="protein sequence ID" value="KAK4228706.1"/>
    <property type="molecule type" value="Genomic_DNA"/>
</dbReference>
<evidence type="ECO:0000256" key="1">
    <source>
        <dbReference type="ARBA" id="ARBA00007749"/>
    </source>
</evidence>
<keyword evidence="2" id="KW-0479">Metal-binding</keyword>
<evidence type="ECO:0000313" key="7">
    <source>
        <dbReference type="Proteomes" id="UP001301958"/>
    </source>
</evidence>